<proteinExistence type="predicted"/>
<reference evidence="1" key="1">
    <citation type="journal article" date="2021" name="New Phytol.">
        <title>Evolutionary innovations through gain and loss of genes in the ectomycorrhizal Boletales.</title>
        <authorList>
            <person name="Wu G."/>
            <person name="Miyauchi S."/>
            <person name="Morin E."/>
            <person name="Kuo A."/>
            <person name="Drula E."/>
            <person name="Varga T."/>
            <person name="Kohler A."/>
            <person name="Feng B."/>
            <person name="Cao Y."/>
            <person name="Lipzen A."/>
            <person name="Daum C."/>
            <person name="Hundley H."/>
            <person name="Pangilinan J."/>
            <person name="Johnson J."/>
            <person name="Barry K."/>
            <person name="LaButti K."/>
            <person name="Ng V."/>
            <person name="Ahrendt S."/>
            <person name="Min B."/>
            <person name="Choi I.G."/>
            <person name="Park H."/>
            <person name="Plett J.M."/>
            <person name="Magnuson J."/>
            <person name="Spatafora J.W."/>
            <person name="Nagy L.G."/>
            <person name="Henrissat B."/>
            <person name="Grigoriev I.V."/>
            <person name="Yang Z.L."/>
            <person name="Xu J."/>
            <person name="Martin F.M."/>
        </authorList>
    </citation>
    <scope>NUCLEOTIDE SEQUENCE</scope>
    <source>
        <strain evidence="1">KUC20120723A-06</strain>
    </source>
</reference>
<evidence type="ECO:0000313" key="2">
    <source>
        <dbReference type="Proteomes" id="UP000790709"/>
    </source>
</evidence>
<gene>
    <name evidence="1" type="ORF">BV22DRAFT_1035921</name>
</gene>
<sequence>MSDFHLVDPQGWDYDLQSVYSAYMGYFQLHSIPWYDRSWGHLFETFDEFLGFSWPVITVTDSWTGRAHIVTRFTSIGAFVKMIKTRFGETLPTVDNMLKVTPFETSQRHLRNVNDWATYRKMHSTLSAVALAAFKARVRAGEPKAIREVWAKRDKTFLAVDFEWSERNTSSCLEWGYAAVRCGHLETVGAWPPVPDTNYRKGHYIISEYVDKVHNKHCPTYPWQYAFGESQVITKTKLPQIIQAVISSLVSPDSETSPNQLVLVGHGIHGDMQRLEEMKIKLPHNVLAIDTAAFERTLFNAGERGPMHDPKTGKTRAMGATLSLGGLLHSLSIDVQCALHNAGNDAFMCLLAFQKLLDPEGTVAPDVRNKGRAVARASSASPIPRGLSASPVAAYGMYLSPTPSPQTVFSGFAAIVPPQGLSQSQNGKQDRPRSQVLKPESSQSAKGPPGVVNLSVDEMGGVRRMPMRVGSGPLGRKGISPPSSGKEDKHGTSAWRLSGSMKAMALK</sequence>
<name>A0ACB8BDR2_9AGAM</name>
<protein>
    <submittedName>
        <fullName evidence="1">Uncharacterized protein</fullName>
    </submittedName>
</protein>
<dbReference type="EMBL" id="MU266442">
    <property type="protein sequence ID" value="KAH7923789.1"/>
    <property type="molecule type" value="Genomic_DNA"/>
</dbReference>
<dbReference type="Proteomes" id="UP000790709">
    <property type="component" value="Unassembled WGS sequence"/>
</dbReference>
<evidence type="ECO:0000313" key="1">
    <source>
        <dbReference type="EMBL" id="KAH7923789.1"/>
    </source>
</evidence>
<comment type="caution">
    <text evidence="1">The sequence shown here is derived from an EMBL/GenBank/DDBJ whole genome shotgun (WGS) entry which is preliminary data.</text>
</comment>
<keyword evidence="2" id="KW-1185">Reference proteome</keyword>
<accession>A0ACB8BDR2</accession>
<organism evidence="1 2">
    <name type="scientific">Leucogyrophana mollusca</name>
    <dbReference type="NCBI Taxonomy" id="85980"/>
    <lineage>
        <taxon>Eukaryota</taxon>
        <taxon>Fungi</taxon>
        <taxon>Dikarya</taxon>
        <taxon>Basidiomycota</taxon>
        <taxon>Agaricomycotina</taxon>
        <taxon>Agaricomycetes</taxon>
        <taxon>Agaricomycetidae</taxon>
        <taxon>Boletales</taxon>
        <taxon>Boletales incertae sedis</taxon>
        <taxon>Leucogyrophana</taxon>
    </lineage>
</organism>